<proteinExistence type="inferred from homology"/>
<dbReference type="PANTHER" id="PTHR30506:SF3">
    <property type="entry name" value="UPF0126 INNER MEMBRANE PROTEIN YADS-RELATED"/>
    <property type="match status" value="1"/>
</dbReference>
<dbReference type="GO" id="GO:0005886">
    <property type="term" value="C:plasma membrane"/>
    <property type="evidence" value="ECO:0007669"/>
    <property type="project" value="UniProtKB-SubCell"/>
</dbReference>
<organism evidence="9 10">
    <name type="scientific">Candidatus Roizmanbacteria bacterium RIFCSPHIGHO2_12_FULL_44_10</name>
    <dbReference type="NCBI Taxonomy" id="1802054"/>
    <lineage>
        <taxon>Bacteria</taxon>
        <taxon>Candidatus Roizmaniibacteriota</taxon>
    </lineage>
</organism>
<feature type="transmembrane region" description="Helical" evidence="7">
    <location>
        <begin position="118"/>
        <end position="139"/>
    </location>
</feature>
<comment type="similarity">
    <text evidence="2">Belongs to the UPF0126 family.</text>
</comment>
<sequence>MFSLFTASFDLMGSFVFALSGALVGVRRKMDIFGVLVLAIVTAFGGGSLRSILMGDLPIPFLKDIRYIIACIIATVIVFVFREQFKKLKKPIAFFDALGLGFFLSLGMTISLQHGFSWWASVILGTITASFGGVIRDIFSAQIPLIFQKEAYASICIMGGLFYLLLQSLSISGELVNIATMLFVFVLRVAAIKYHWSLPK</sequence>
<protein>
    <recommendedName>
        <fullName evidence="8">Glycine transporter domain-containing protein</fullName>
    </recommendedName>
</protein>
<feature type="domain" description="Glycine transporter" evidence="8">
    <location>
        <begin position="94"/>
        <end position="167"/>
    </location>
</feature>
<evidence type="ECO:0000256" key="3">
    <source>
        <dbReference type="ARBA" id="ARBA00022475"/>
    </source>
</evidence>
<dbReference type="EMBL" id="MGAE01000041">
    <property type="protein sequence ID" value="OGK38872.1"/>
    <property type="molecule type" value="Genomic_DNA"/>
</dbReference>
<evidence type="ECO:0000256" key="4">
    <source>
        <dbReference type="ARBA" id="ARBA00022692"/>
    </source>
</evidence>
<feature type="transmembrane region" description="Helical" evidence="7">
    <location>
        <begin position="175"/>
        <end position="196"/>
    </location>
</feature>
<feature type="transmembrane region" description="Helical" evidence="7">
    <location>
        <begin position="93"/>
        <end position="112"/>
    </location>
</feature>
<evidence type="ECO:0000256" key="1">
    <source>
        <dbReference type="ARBA" id="ARBA00004651"/>
    </source>
</evidence>
<reference evidence="9 10" key="1">
    <citation type="journal article" date="2016" name="Nat. Commun.">
        <title>Thousands of microbial genomes shed light on interconnected biogeochemical processes in an aquifer system.</title>
        <authorList>
            <person name="Anantharaman K."/>
            <person name="Brown C.T."/>
            <person name="Hug L.A."/>
            <person name="Sharon I."/>
            <person name="Castelle C.J."/>
            <person name="Probst A.J."/>
            <person name="Thomas B.C."/>
            <person name="Singh A."/>
            <person name="Wilkins M.J."/>
            <person name="Karaoz U."/>
            <person name="Brodie E.L."/>
            <person name="Williams K.H."/>
            <person name="Hubbard S.S."/>
            <person name="Banfield J.F."/>
        </authorList>
    </citation>
    <scope>NUCLEOTIDE SEQUENCE [LARGE SCALE GENOMIC DNA]</scope>
</reference>
<dbReference type="AlphaFoldDB" id="A0A1F7I6H6"/>
<feature type="domain" description="Glycine transporter" evidence="8">
    <location>
        <begin position="9"/>
        <end position="82"/>
    </location>
</feature>
<feature type="transmembrane region" description="Helical" evidence="7">
    <location>
        <begin position="6"/>
        <end position="26"/>
    </location>
</feature>
<feature type="transmembrane region" description="Helical" evidence="7">
    <location>
        <begin position="33"/>
        <end position="53"/>
    </location>
</feature>
<comment type="subcellular location">
    <subcellularLocation>
        <location evidence="1">Cell membrane</location>
        <topology evidence="1">Multi-pass membrane protein</topology>
    </subcellularLocation>
</comment>
<feature type="transmembrane region" description="Helical" evidence="7">
    <location>
        <begin position="151"/>
        <end position="169"/>
    </location>
</feature>
<evidence type="ECO:0000313" key="10">
    <source>
        <dbReference type="Proteomes" id="UP000179024"/>
    </source>
</evidence>
<accession>A0A1F7I6H6</accession>
<evidence type="ECO:0000256" key="7">
    <source>
        <dbReference type="SAM" id="Phobius"/>
    </source>
</evidence>
<evidence type="ECO:0000256" key="6">
    <source>
        <dbReference type="ARBA" id="ARBA00023136"/>
    </source>
</evidence>
<dbReference type="Pfam" id="PF03458">
    <property type="entry name" value="Gly_transporter"/>
    <property type="match status" value="2"/>
</dbReference>
<evidence type="ECO:0000256" key="5">
    <source>
        <dbReference type="ARBA" id="ARBA00022989"/>
    </source>
</evidence>
<evidence type="ECO:0000256" key="2">
    <source>
        <dbReference type="ARBA" id="ARBA00008193"/>
    </source>
</evidence>
<comment type="caution">
    <text evidence="9">The sequence shown here is derived from an EMBL/GenBank/DDBJ whole genome shotgun (WGS) entry which is preliminary data.</text>
</comment>
<keyword evidence="6 7" id="KW-0472">Membrane</keyword>
<evidence type="ECO:0000259" key="8">
    <source>
        <dbReference type="Pfam" id="PF03458"/>
    </source>
</evidence>
<keyword evidence="3" id="KW-1003">Cell membrane</keyword>
<keyword evidence="5 7" id="KW-1133">Transmembrane helix</keyword>
<dbReference type="PANTHER" id="PTHR30506">
    <property type="entry name" value="INNER MEMBRANE PROTEIN"/>
    <property type="match status" value="1"/>
</dbReference>
<gene>
    <name evidence="9" type="ORF">A3F34_00480</name>
</gene>
<dbReference type="Proteomes" id="UP000179024">
    <property type="component" value="Unassembled WGS sequence"/>
</dbReference>
<feature type="transmembrane region" description="Helical" evidence="7">
    <location>
        <begin position="65"/>
        <end position="81"/>
    </location>
</feature>
<evidence type="ECO:0000313" key="9">
    <source>
        <dbReference type="EMBL" id="OGK38872.1"/>
    </source>
</evidence>
<name>A0A1F7I6H6_9BACT</name>
<dbReference type="InterPro" id="IPR005115">
    <property type="entry name" value="Gly_transporter"/>
</dbReference>
<keyword evidence="4 7" id="KW-0812">Transmembrane</keyword>